<dbReference type="InterPro" id="IPR056330">
    <property type="entry name" value="CTT_SPB4"/>
</dbReference>
<feature type="domain" description="Helicase ATP-binding" evidence="15">
    <location>
        <begin position="39"/>
        <end position="222"/>
    </location>
</feature>
<comment type="subcellular location">
    <subcellularLocation>
        <location evidence="1">Nucleus</location>
        <location evidence="1">Nucleolus</location>
    </subcellularLocation>
</comment>
<dbReference type="GO" id="GO:0005730">
    <property type="term" value="C:nucleolus"/>
    <property type="evidence" value="ECO:0007669"/>
    <property type="project" value="UniProtKB-SubCell"/>
</dbReference>
<dbReference type="InterPro" id="IPR000629">
    <property type="entry name" value="RNA-helicase_DEAD-box_CS"/>
</dbReference>
<comment type="caution">
    <text evidence="17">The sequence shown here is derived from an EMBL/GenBank/DDBJ whole genome shotgun (WGS) entry which is preliminary data.</text>
</comment>
<evidence type="ECO:0000256" key="6">
    <source>
        <dbReference type="ARBA" id="ARBA00022806"/>
    </source>
</evidence>
<dbReference type="EMBL" id="JAWIZZ010000053">
    <property type="protein sequence ID" value="KAK5778658.1"/>
    <property type="molecule type" value="Genomic_DNA"/>
</dbReference>
<keyword evidence="5 12" id="KW-0378">Hydrolase</keyword>
<name>A0AAN7WFE8_9SACH</name>
<dbReference type="AlphaFoldDB" id="A0AAN7WFE8"/>
<dbReference type="GO" id="GO:0005524">
    <property type="term" value="F:ATP binding"/>
    <property type="evidence" value="ECO:0007669"/>
    <property type="project" value="UniProtKB-UniRule"/>
</dbReference>
<dbReference type="PROSITE" id="PS00039">
    <property type="entry name" value="DEAD_ATP_HELICASE"/>
    <property type="match status" value="1"/>
</dbReference>
<evidence type="ECO:0000256" key="9">
    <source>
        <dbReference type="ARBA" id="ARBA00023054"/>
    </source>
</evidence>
<keyword evidence="6 12" id="KW-0347">Helicase</keyword>
<feature type="domain" description="Helicase C-terminal" evidence="16">
    <location>
        <begin position="248"/>
        <end position="420"/>
    </location>
</feature>
<evidence type="ECO:0000256" key="5">
    <source>
        <dbReference type="ARBA" id="ARBA00022801"/>
    </source>
</evidence>
<dbReference type="GO" id="GO:0003724">
    <property type="term" value="F:RNA helicase activity"/>
    <property type="evidence" value="ECO:0007669"/>
    <property type="project" value="UniProtKB-EC"/>
</dbReference>
<dbReference type="Proteomes" id="UP001306508">
    <property type="component" value="Unassembled WGS sequence"/>
</dbReference>
<keyword evidence="3" id="KW-0698">rRNA processing</keyword>
<evidence type="ECO:0000256" key="1">
    <source>
        <dbReference type="ARBA" id="ARBA00004604"/>
    </source>
</evidence>
<comment type="domain">
    <text evidence="13">The Q motif is unique to and characteristic of the DEAD box family of RNA helicases and controls ATP binding and hydrolysis.</text>
</comment>
<evidence type="ECO:0000256" key="7">
    <source>
        <dbReference type="ARBA" id="ARBA00022840"/>
    </source>
</evidence>
<keyword evidence="10" id="KW-0539">Nucleus</keyword>
<gene>
    <name evidence="17" type="ORF">RI543_004329</name>
</gene>
<organism evidence="17 18">
    <name type="scientific">Arxiozyma heterogenica</name>
    <dbReference type="NCBI Taxonomy" id="278026"/>
    <lineage>
        <taxon>Eukaryota</taxon>
        <taxon>Fungi</taxon>
        <taxon>Dikarya</taxon>
        <taxon>Ascomycota</taxon>
        <taxon>Saccharomycotina</taxon>
        <taxon>Saccharomycetes</taxon>
        <taxon>Saccharomycetales</taxon>
        <taxon>Saccharomycetaceae</taxon>
        <taxon>Arxiozyma</taxon>
    </lineage>
</organism>
<dbReference type="GO" id="GO:0016787">
    <property type="term" value="F:hydrolase activity"/>
    <property type="evidence" value="ECO:0007669"/>
    <property type="project" value="UniProtKB-KW"/>
</dbReference>
<feature type="region of interest" description="Disordered" evidence="14">
    <location>
        <begin position="607"/>
        <end position="627"/>
    </location>
</feature>
<keyword evidence="18" id="KW-1185">Reference proteome</keyword>
<dbReference type="PROSITE" id="PS51194">
    <property type="entry name" value="HELICASE_CTER"/>
    <property type="match status" value="1"/>
</dbReference>
<sequence>MSKSSLSWDSLNYDLQPWIRTAIEIMGFDYMTPVQASTIPMFAGNKDVVVDSVTGSGKTLAFVIPILEKIIKENVLQDCKKGHFHSLIIAPTRELAKQIQSVINSFLEHYDSNKIKAQVLVGTNEHTIREDVNMFLEEKPLILVGTPGRILEFIQSPYVKTQSCSTLVLDEADRLLDISFVKDVEKILNLLPKQRRTGLFSATIDSAGSNIFKTGLRNPVKIKVNSTNSQAAPSSLKLNYCVIEPQYKLQQLLHILNKFKFKKCIVYFPTCISVTYFYSFIQYLQKSKFEVNNIINEDLLIFSLHGKLQTTSRMKTLQSFTDALSDAVLFTTDVAARGIDIPNVDLVIQLDPPNDTDLFLHRCGRTGRANRIGKALTFINKGREEDFIPFMEVKKIYLEEDSSMLNNELTNHESSERDVVEDKFYELFKKWILQDRSRFDHAIKSYVAFIRYYSNHSASSIFRLQSFDYIGTAKMYGLFRLPRMPEITKYLQDKDEVTFGEGWLVDPNSINMENYKYLDKKKEKKRLEDLANISKINEKKCLKFELKKKNMAWSNKTDSKEIRAKRREKMSLKRKAIEAELAKNDINDTDFNDDEEAVADWKEEIIASKKKKQKQNNSNIQGSFDDL</sequence>
<dbReference type="GO" id="GO:0006364">
    <property type="term" value="P:rRNA processing"/>
    <property type="evidence" value="ECO:0007669"/>
    <property type="project" value="UniProtKB-KW"/>
</dbReference>
<keyword evidence="2" id="KW-0690">Ribosome biogenesis</keyword>
<dbReference type="PANTHER" id="PTHR24031">
    <property type="entry name" value="RNA HELICASE"/>
    <property type="match status" value="1"/>
</dbReference>
<reference evidence="18" key="1">
    <citation type="submission" date="2023-07" db="EMBL/GenBank/DDBJ databases">
        <title>A draft genome of Kazachstania heterogenica Y-27499.</title>
        <authorList>
            <person name="Donic C."/>
            <person name="Kralova J.S."/>
            <person name="Fidel L."/>
            <person name="Ben-Dor S."/>
            <person name="Jung S."/>
        </authorList>
    </citation>
    <scope>NUCLEOTIDE SEQUENCE [LARGE SCALE GENOMIC DNA]</scope>
    <source>
        <strain evidence="18">Y27499</strain>
    </source>
</reference>
<comment type="similarity">
    <text evidence="11">Belongs to the DEAD box helicase family. DDX55/SPB4 subfamily.</text>
</comment>
<dbReference type="InterPro" id="IPR025313">
    <property type="entry name" value="SPB4-like_CTE"/>
</dbReference>
<evidence type="ECO:0000256" key="10">
    <source>
        <dbReference type="ARBA" id="ARBA00023242"/>
    </source>
</evidence>
<evidence type="ECO:0000256" key="2">
    <source>
        <dbReference type="ARBA" id="ARBA00022517"/>
    </source>
</evidence>
<dbReference type="Pfam" id="PF13959">
    <property type="entry name" value="CTE_SPB4"/>
    <property type="match status" value="1"/>
</dbReference>
<keyword evidence="4 12" id="KW-0547">Nucleotide-binding</keyword>
<dbReference type="SMART" id="SM00490">
    <property type="entry name" value="HELICc"/>
    <property type="match status" value="1"/>
</dbReference>
<dbReference type="SUPFAM" id="SSF52540">
    <property type="entry name" value="P-loop containing nucleoside triphosphate hydrolases"/>
    <property type="match status" value="1"/>
</dbReference>
<dbReference type="InterPro" id="IPR001650">
    <property type="entry name" value="Helicase_C-like"/>
</dbReference>
<protein>
    <recommendedName>
        <fullName evidence="13">ATP-dependent RNA helicase</fullName>
        <ecNumber evidence="13">3.6.4.13</ecNumber>
    </recommendedName>
</protein>
<dbReference type="CDD" id="cd17960">
    <property type="entry name" value="DEADc_DDX55"/>
    <property type="match status" value="1"/>
</dbReference>
<dbReference type="InterPro" id="IPR014001">
    <property type="entry name" value="Helicase_ATP-bd"/>
</dbReference>
<comment type="function">
    <text evidence="13">RNA helicase.</text>
</comment>
<evidence type="ECO:0000256" key="12">
    <source>
        <dbReference type="RuleBase" id="RU000492"/>
    </source>
</evidence>
<evidence type="ECO:0000256" key="14">
    <source>
        <dbReference type="SAM" id="MobiDB-lite"/>
    </source>
</evidence>
<dbReference type="InterPro" id="IPR011545">
    <property type="entry name" value="DEAD/DEAH_box_helicase_dom"/>
</dbReference>
<dbReference type="SMART" id="SM00487">
    <property type="entry name" value="DEXDc"/>
    <property type="match status" value="1"/>
</dbReference>
<proteinExistence type="inferred from homology"/>
<dbReference type="Pfam" id="PF00270">
    <property type="entry name" value="DEAD"/>
    <property type="match status" value="1"/>
</dbReference>
<dbReference type="GO" id="GO:0003723">
    <property type="term" value="F:RNA binding"/>
    <property type="evidence" value="ECO:0007669"/>
    <property type="project" value="UniProtKB-UniRule"/>
</dbReference>
<dbReference type="Pfam" id="PF00271">
    <property type="entry name" value="Helicase_C"/>
    <property type="match status" value="1"/>
</dbReference>
<evidence type="ECO:0000259" key="15">
    <source>
        <dbReference type="PROSITE" id="PS51192"/>
    </source>
</evidence>
<dbReference type="SMART" id="SM01178">
    <property type="entry name" value="DUF4217"/>
    <property type="match status" value="1"/>
</dbReference>
<dbReference type="PROSITE" id="PS51192">
    <property type="entry name" value="HELICASE_ATP_BIND_1"/>
    <property type="match status" value="1"/>
</dbReference>
<evidence type="ECO:0000259" key="16">
    <source>
        <dbReference type="PROSITE" id="PS51194"/>
    </source>
</evidence>
<evidence type="ECO:0000256" key="11">
    <source>
        <dbReference type="ARBA" id="ARBA00038002"/>
    </source>
</evidence>
<feature type="compositionally biased region" description="Low complexity" evidence="14">
    <location>
        <begin position="615"/>
        <end position="627"/>
    </location>
</feature>
<evidence type="ECO:0000313" key="18">
    <source>
        <dbReference type="Proteomes" id="UP001306508"/>
    </source>
</evidence>
<evidence type="ECO:0000313" key="17">
    <source>
        <dbReference type="EMBL" id="KAK5778658.1"/>
    </source>
</evidence>
<evidence type="ECO:0000256" key="8">
    <source>
        <dbReference type="ARBA" id="ARBA00022884"/>
    </source>
</evidence>
<dbReference type="EC" id="3.6.4.13" evidence="13"/>
<evidence type="ECO:0000256" key="4">
    <source>
        <dbReference type="ARBA" id="ARBA00022741"/>
    </source>
</evidence>
<dbReference type="Gene3D" id="3.40.50.300">
    <property type="entry name" value="P-loop containing nucleotide triphosphate hydrolases"/>
    <property type="match status" value="2"/>
</dbReference>
<evidence type="ECO:0000256" key="13">
    <source>
        <dbReference type="RuleBase" id="RU365068"/>
    </source>
</evidence>
<dbReference type="CDD" id="cd18787">
    <property type="entry name" value="SF2_C_DEAD"/>
    <property type="match status" value="1"/>
</dbReference>
<evidence type="ECO:0000256" key="3">
    <source>
        <dbReference type="ARBA" id="ARBA00022552"/>
    </source>
</evidence>
<keyword evidence="9" id="KW-0175">Coiled coil</keyword>
<accession>A0AAN7WFE8</accession>
<dbReference type="Pfam" id="PF23681">
    <property type="entry name" value="CTT_SPB4"/>
    <property type="match status" value="1"/>
</dbReference>
<comment type="catalytic activity">
    <reaction evidence="13">
        <text>ATP + H2O = ADP + phosphate + H(+)</text>
        <dbReference type="Rhea" id="RHEA:13065"/>
        <dbReference type="ChEBI" id="CHEBI:15377"/>
        <dbReference type="ChEBI" id="CHEBI:15378"/>
        <dbReference type="ChEBI" id="CHEBI:30616"/>
        <dbReference type="ChEBI" id="CHEBI:43474"/>
        <dbReference type="ChEBI" id="CHEBI:456216"/>
        <dbReference type="EC" id="3.6.4.13"/>
    </reaction>
</comment>
<dbReference type="InterPro" id="IPR027417">
    <property type="entry name" value="P-loop_NTPase"/>
</dbReference>
<keyword evidence="7 12" id="KW-0067">ATP-binding</keyword>
<keyword evidence="8 13" id="KW-0694">RNA-binding</keyword>